<evidence type="ECO:0000313" key="5">
    <source>
        <dbReference type="Proteomes" id="UP000297149"/>
    </source>
</evidence>
<dbReference type="PANTHER" id="PTHR43584">
    <property type="entry name" value="NUCLEOTIDYL TRANSFERASE"/>
    <property type="match status" value="1"/>
</dbReference>
<protein>
    <submittedName>
        <fullName evidence="4">Nucleotidyltransferase family protein</fullName>
    </submittedName>
</protein>
<keyword evidence="1 4" id="KW-0808">Transferase</keyword>
<accession>A0A4P7W572</accession>
<name>A0A4P7W572_9BACT</name>
<dbReference type="InterPro" id="IPR005835">
    <property type="entry name" value="NTP_transferase_dom"/>
</dbReference>
<evidence type="ECO:0000313" key="4">
    <source>
        <dbReference type="EMBL" id="QCD43176.1"/>
    </source>
</evidence>
<feature type="domain" description="Nucleotidyl transferase" evidence="3">
    <location>
        <begin position="3"/>
        <end position="137"/>
    </location>
</feature>
<keyword evidence="5" id="KW-1185">Reference proteome</keyword>
<proteinExistence type="predicted"/>
<evidence type="ECO:0000256" key="2">
    <source>
        <dbReference type="ARBA" id="ARBA00022695"/>
    </source>
</evidence>
<dbReference type="InterPro" id="IPR050065">
    <property type="entry name" value="GlmU-like"/>
</dbReference>
<dbReference type="Proteomes" id="UP000297149">
    <property type="component" value="Chromosome"/>
</dbReference>
<keyword evidence="2" id="KW-0548">Nucleotidyltransferase</keyword>
<dbReference type="RefSeq" id="WP_136416491.1">
    <property type="nucleotide sequence ID" value="NZ_CP039396.1"/>
</dbReference>
<gene>
    <name evidence="4" type="ORF">E7747_13345</name>
</gene>
<dbReference type="Gene3D" id="3.90.550.10">
    <property type="entry name" value="Spore Coat Polysaccharide Biosynthesis Protein SpsA, Chain A"/>
    <property type="match status" value="1"/>
</dbReference>
<dbReference type="Pfam" id="PF00483">
    <property type="entry name" value="NTP_transferase"/>
    <property type="match status" value="1"/>
</dbReference>
<reference evidence="5" key="1">
    <citation type="submission" date="2019-02" db="EMBL/GenBank/DDBJ databases">
        <title>Isolation and identification of novel species under the genus Muribaculum.</title>
        <authorList>
            <person name="Miyake S."/>
            <person name="Ding Y."/>
            <person name="Low A."/>
            <person name="Soh M."/>
            <person name="Seedorf H."/>
        </authorList>
    </citation>
    <scope>NUCLEOTIDE SEQUENCE [LARGE SCALE GENOMIC DNA]</scope>
    <source>
        <strain evidence="5">H5</strain>
    </source>
</reference>
<sequence length="255" mass="28287">MNAMIFAAGLGTRLGAITSAKPKALVEVGGEPMLKRVILKLKNAGVSRMVVNVHHFADAIVCYLKANDNFGIDIRISDERALLLDTGGGLLKARPFFDSNEPIIVHNADILTDFDISQMLDSHIESKADATLLVADRRTSRYLLFDADRRMKGWKNVTTGEIRSPWPDIVSAEGIIPLAFGGVHIIKPSIFSKLERYSDSSKFSITPFYTDQCADLYIKGYTPKEVFHWIDIGKPQSLIEAENIVSELRPTPLPE</sequence>
<dbReference type="KEGG" id="ddb:E7747_13345"/>
<dbReference type="SUPFAM" id="SSF53448">
    <property type="entry name" value="Nucleotide-diphospho-sugar transferases"/>
    <property type="match status" value="1"/>
</dbReference>
<organism evidence="4 5">
    <name type="scientific">Duncaniella dubosii</name>
    <dbReference type="NCBI Taxonomy" id="2518971"/>
    <lineage>
        <taxon>Bacteria</taxon>
        <taxon>Pseudomonadati</taxon>
        <taxon>Bacteroidota</taxon>
        <taxon>Bacteroidia</taxon>
        <taxon>Bacteroidales</taxon>
        <taxon>Muribaculaceae</taxon>
        <taxon>Duncaniella</taxon>
    </lineage>
</organism>
<dbReference type="PANTHER" id="PTHR43584:SF8">
    <property type="entry name" value="N-ACETYLMURAMATE ALPHA-1-PHOSPHATE URIDYLYLTRANSFERASE"/>
    <property type="match status" value="1"/>
</dbReference>
<dbReference type="InterPro" id="IPR029044">
    <property type="entry name" value="Nucleotide-diphossugar_trans"/>
</dbReference>
<dbReference type="GO" id="GO:0016779">
    <property type="term" value="F:nucleotidyltransferase activity"/>
    <property type="evidence" value="ECO:0007669"/>
    <property type="project" value="UniProtKB-KW"/>
</dbReference>
<evidence type="ECO:0000256" key="1">
    <source>
        <dbReference type="ARBA" id="ARBA00022679"/>
    </source>
</evidence>
<dbReference type="AlphaFoldDB" id="A0A4P7W572"/>
<dbReference type="EMBL" id="CP039396">
    <property type="protein sequence ID" value="QCD43176.1"/>
    <property type="molecule type" value="Genomic_DNA"/>
</dbReference>
<evidence type="ECO:0000259" key="3">
    <source>
        <dbReference type="Pfam" id="PF00483"/>
    </source>
</evidence>